<dbReference type="RefSeq" id="XP_749590.1">
    <property type="nucleotide sequence ID" value="XM_744497.1"/>
</dbReference>
<comment type="caution">
    <text evidence="1">The sequence shown here is derived from an EMBL/GenBank/DDBJ whole genome shotgun (WGS) entry which is preliminary data.</text>
</comment>
<dbReference type="AlphaFoldDB" id="Q4WHQ3"/>
<dbReference type="KEGG" id="afm:AFUA_2G04580"/>
<dbReference type="InParanoid" id="Q4WHQ3"/>
<keyword evidence="2" id="KW-1185">Reference proteome</keyword>
<evidence type="ECO:0000313" key="1">
    <source>
        <dbReference type="EMBL" id="EAL87552.1"/>
    </source>
</evidence>
<dbReference type="VEuPathDB" id="FungiDB:Afu2g04580"/>
<dbReference type="Proteomes" id="UP000002530">
    <property type="component" value="Unassembled WGS sequence"/>
</dbReference>
<dbReference type="EMBL" id="AAHF01000008">
    <property type="protein sequence ID" value="EAL87552.1"/>
    <property type="molecule type" value="Genomic_DNA"/>
</dbReference>
<gene>
    <name evidence="1" type="ORF">AFUA_2G04580</name>
</gene>
<name>Q4WHQ3_ASPFU</name>
<dbReference type="HOGENOM" id="CLU_1570276_0_0_1"/>
<evidence type="ECO:0000313" key="2">
    <source>
        <dbReference type="Proteomes" id="UP000002530"/>
    </source>
</evidence>
<proteinExistence type="predicted"/>
<reference evidence="1 2" key="1">
    <citation type="journal article" date="2005" name="Nature">
        <title>Genomic sequence of the pathogenic and allergenic filamentous fungus Aspergillus fumigatus.</title>
        <authorList>
            <person name="Nierman W.C."/>
            <person name="Pain A."/>
            <person name="Anderson M.J."/>
            <person name="Wortman J.R."/>
            <person name="Kim H.S."/>
            <person name="Arroyo J."/>
            <person name="Berriman M."/>
            <person name="Abe K."/>
            <person name="Archer D.B."/>
            <person name="Bermejo C."/>
            <person name="Bennett J."/>
            <person name="Bowyer P."/>
            <person name="Chen D."/>
            <person name="Collins M."/>
            <person name="Coulsen R."/>
            <person name="Davies R."/>
            <person name="Dyer P.S."/>
            <person name="Farman M."/>
            <person name="Fedorova N."/>
            <person name="Fedorova N."/>
            <person name="Feldblyum T.V."/>
            <person name="Fischer R."/>
            <person name="Fosker N."/>
            <person name="Fraser A."/>
            <person name="Garcia J.L."/>
            <person name="Garcia M.J."/>
            <person name="Goble A."/>
            <person name="Goldman G.H."/>
            <person name="Gomi K."/>
            <person name="Griffith-Jones S."/>
            <person name="Gwilliam R."/>
            <person name="Haas B."/>
            <person name="Haas H."/>
            <person name="Harris D."/>
            <person name="Horiuchi H."/>
            <person name="Huang J."/>
            <person name="Humphray S."/>
            <person name="Jimenez J."/>
            <person name="Keller N."/>
            <person name="Khouri H."/>
            <person name="Kitamoto K."/>
            <person name="Kobayashi T."/>
            <person name="Konzack S."/>
            <person name="Kulkarni R."/>
            <person name="Kumagai T."/>
            <person name="Lafon A."/>
            <person name="Latge J.P."/>
            <person name="Li W."/>
            <person name="Lord A."/>
            <person name="Lu C."/>
            <person name="Majoros W.H."/>
            <person name="May G.S."/>
            <person name="Miller B.L."/>
            <person name="Mohamoud Y."/>
            <person name="Molina M."/>
            <person name="Monod M."/>
            <person name="Mouyna I."/>
            <person name="Mulligan S."/>
            <person name="Murphy L."/>
            <person name="O'Neil S."/>
            <person name="Paulsen I."/>
            <person name="Penalva M.A."/>
            <person name="Pertea M."/>
            <person name="Price C."/>
            <person name="Pritchard B.L."/>
            <person name="Quail M.A."/>
            <person name="Rabbinowitsch E."/>
            <person name="Rawlins N."/>
            <person name="Rajandream M.A."/>
            <person name="Reichard U."/>
            <person name="Renauld H."/>
            <person name="Robson G.D."/>
            <person name="Rodriguez de Cordoba S."/>
            <person name="Rodriguez-Pena J.M."/>
            <person name="Ronning C.M."/>
            <person name="Rutter S."/>
            <person name="Salzberg S.L."/>
            <person name="Sanchez M."/>
            <person name="Sanchez-Ferrero J.C."/>
            <person name="Saunders D."/>
            <person name="Seeger K."/>
            <person name="Squares R."/>
            <person name="Squares S."/>
            <person name="Takeuchi M."/>
            <person name="Tekaia F."/>
            <person name="Turner G."/>
            <person name="Vazquez de Aldana C.R."/>
            <person name="Weidman J."/>
            <person name="White O."/>
            <person name="Woodward J."/>
            <person name="Yu J.H."/>
            <person name="Fraser C."/>
            <person name="Galagan J.E."/>
            <person name="Asai K."/>
            <person name="Machida M."/>
            <person name="Hall N."/>
            <person name="Barrell B."/>
            <person name="Denning D.W."/>
        </authorList>
    </citation>
    <scope>NUCLEOTIDE SEQUENCE [LARGE SCALE GENOMIC DNA]</scope>
    <source>
        <strain evidence="1 2">Af293</strain>
    </source>
</reference>
<protein>
    <submittedName>
        <fullName evidence="1">Uncharacterized protein</fullName>
    </submittedName>
</protein>
<dbReference type="GeneID" id="3506655"/>
<organism evidence="1 2">
    <name type="scientific">Aspergillus fumigatus (strain ATCC MYA-4609 / CBS 101355 / FGSC A1100 / Af293)</name>
    <name type="common">Neosartorya fumigata</name>
    <dbReference type="NCBI Taxonomy" id="330879"/>
    <lineage>
        <taxon>Eukaryota</taxon>
        <taxon>Fungi</taxon>
        <taxon>Dikarya</taxon>
        <taxon>Ascomycota</taxon>
        <taxon>Pezizomycotina</taxon>
        <taxon>Eurotiomycetes</taxon>
        <taxon>Eurotiomycetidae</taxon>
        <taxon>Eurotiales</taxon>
        <taxon>Aspergillaceae</taxon>
        <taxon>Aspergillus</taxon>
        <taxon>Aspergillus subgen. Fumigati</taxon>
    </lineage>
</organism>
<sequence>MIPGDCDNLGFIVDHREAHLVKSSSNRIMIRRKEYRKCGEDFIPPELSPVTSDAVSGSGGCAATAERLDLFNTRPRREEWMNDHHRSRPSCAISPWCVICSEKWLGEMQVGFEEIEFIEVVSLDTTCGEVQEAESYCVPLGWSHWSVLMRGTQRGTRQDSIYGSLDSLPV</sequence>
<accession>Q4WHQ3</accession>